<accession>A0A0F8Y1F7</accession>
<evidence type="ECO:0000313" key="2">
    <source>
        <dbReference type="EMBL" id="KKK67375.1"/>
    </source>
</evidence>
<dbReference type="InterPro" id="IPR002562">
    <property type="entry name" value="3'-5'_exonuclease_dom"/>
</dbReference>
<dbReference type="AlphaFoldDB" id="A0A0F8Y1F7"/>
<dbReference type="GO" id="GO:0006139">
    <property type="term" value="P:nucleobase-containing compound metabolic process"/>
    <property type="evidence" value="ECO:0007669"/>
    <property type="project" value="InterPro"/>
</dbReference>
<dbReference type="SUPFAM" id="SSF53098">
    <property type="entry name" value="Ribonuclease H-like"/>
    <property type="match status" value="1"/>
</dbReference>
<dbReference type="Gene3D" id="3.30.420.10">
    <property type="entry name" value="Ribonuclease H-like superfamily/Ribonuclease H"/>
    <property type="match status" value="1"/>
</dbReference>
<sequence>MLLTTKAAPIVEALSDSDVVIVDTETSSLYPWKDGKILAGIGVKPLGGKMFYLPVRHKNGGKQASHKQLLLVCEALRGKILVFHNPKFDLAVLWQEGINLIDD</sequence>
<feature type="non-terminal residue" evidence="2">
    <location>
        <position position="103"/>
    </location>
</feature>
<organism evidence="2">
    <name type="scientific">marine sediment metagenome</name>
    <dbReference type="NCBI Taxonomy" id="412755"/>
    <lineage>
        <taxon>unclassified sequences</taxon>
        <taxon>metagenomes</taxon>
        <taxon>ecological metagenomes</taxon>
    </lineage>
</organism>
<dbReference type="InterPro" id="IPR012337">
    <property type="entry name" value="RNaseH-like_sf"/>
</dbReference>
<feature type="domain" description="3'-5' exonuclease" evidence="1">
    <location>
        <begin position="7"/>
        <end position="96"/>
    </location>
</feature>
<proteinExistence type="predicted"/>
<evidence type="ECO:0000259" key="1">
    <source>
        <dbReference type="Pfam" id="PF01612"/>
    </source>
</evidence>
<name>A0A0F8Y1F7_9ZZZZ</name>
<gene>
    <name evidence="2" type="ORF">LCGC14_2954680</name>
</gene>
<dbReference type="GO" id="GO:0003676">
    <property type="term" value="F:nucleic acid binding"/>
    <property type="evidence" value="ECO:0007669"/>
    <property type="project" value="InterPro"/>
</dbReference>
<dbReference type="InterPro" id="IPR036397">
    <property type="entry name" value="RNaseH_sf"/>
</dbReference>
<dbReference type="GO" id="GO:0008408">
    <property type="term" value="F:3'-5' exonuclease activity"/>
    <property type="evidence" value="ECO:0007669"/>
    <property type="project" value="InterPro"/>
</dbReference>
<reference evidence="2" key="1">
    <citation type="journal article" date="2015" name="Nature">
        <title>Complex archaea that bridge the gap between prokaryotes and eukaryotes.</title>
        <authorList>
            <person name="Spang A."/>
            <person name="Saw J.H."/>
            <person name="Jorgensen S.L."/>
            <person name="Zaremba-Niedzwiedzka K."/>
            <person name="Martijn J."/>
            <person name="Lind A.E."/>
            <person name="van Eijk R."/>
            <person name="Schleper C."/>
            <person name="Guy L."/>
            <person name="Ettema T.J."/>
        </authorList>
    </citation>
    <scope>NUCLEOTIDE SEQUENCE</scope>
</reference>
<comment type="caution">
    <text evidence="2">The sequence shown here is derived from an EMBL/GenBank/DDBJ whole genome shotgun (WGS) entry which is preliminary data.</text>
</comment>
<dbReference type="Pfam" id="PF01612">
    <property type="entry name" value="DNA_pol_A_exo1"/>
    <property type="match status" value="1"/>
</dbReference>
<dbReference type="EMBL" id="LAZR01059646">
    <property type="protein sequence ID" value="KKK67375.1"/>
    <property type="molecule type" value="Genomic_DNA"/>
</dbReference>
<protein>
    <recommendedName>
        <fullName evidence="1">3'-5' exonuclease domain-containing protein</fullName>
    </recommendedName>
</protein>